<dbReference type="AlphaFoldDB" id="A0A9P4QIU0"/>
<evidence type="ECO:0000313" key="2">
    <source>
        <dbReference type="Proteomes" id="UP000799441"/>
    </source>
</evidence>
<keyword evidence="2" id="KW-1185">Reference proteome</keyword>
<dbReference type="Proteomes" id="UP000799441">
    <property type="component" value="Unassembled WGS sequence"/>
</dbReference>
<dbReference type="EMBL" id="MU003765">
    <property type="protein sequence ID" value="KAF2726338.1"/>
    <property type="molecule type" value="Genomic_DNA"/>
</dbReference>
<name>A0A9P4QIU0_9PEZI</name>
<dbReference type="OrthoDB" id="3943993at2759"/>
<proteinExistence type="predicted"/>
<gene>
    <name evidence="1" type="ORF">K431DRAFT_290187</name>
</gene>
<organism evidence="1 2">
    <name type="scientific">Polychaeton citri CBS 116435</name>
    <dbReference type="NCBI Taxonomy" id="1314669"/>
    <lineage>
        <taxon>Eukaryota</taxon>
        <taxon>Fungi</taxon>
        <taxon>Dikarya</taxon>
        <taxon>Ascomycota</taxon>
        <taxon>Pezizomycotina</taxon>
        <taxon>Dothideomycetes</taxon>
        <taxon>Dothideomycetidae</taxon>
        <taxon>Capnodiales</taxon>
        <taxon>Capnodiaceae</taxon>
        <taxon>Polychaeton</taxon>
    </lineage>
</organism>
<sequence length="213" mass="24366">MTIIPQSQQVRRSARLQSQCPDPNGRDYLANLSSRTREDLEVWIRSTPVHKHLLLWYSICVMQSKRYDISIGWINEGEKGYFYNPYGLEDDLLLLCLAEGDGQVKNESQGLIYKRDEVAPSSMSDASFATYADENVVIMTWTNRELWARTAWRIVQDNCSRGQFFARRIKQSPAACYEIAIDMLCLAFHSIAFRGGDSCWMKLVCGPYALAIS</sequence>
<accession>A0A9P4QIU0</accession>
<reference evidence="1" key="1">
    <citation type="journal article" date="2020" name="Stud. Mycol.">
        <title>101 Dothideomycetes genomes: a test case for predicting lifestyles and emergence of pathogens.</title>
        <authorList>
            <person name="Haridas S."/>
            <person name="Albert R."/>
            <person name="Binder M."/>
            <person name="Bloem J."/>
            <person name="Labutti K."/>
            <person name="Salamov A."/>
            <person name="Andreopoulos B."/>
            <person name="Baker S."/>
            <person name="Barry K."/>
            <person name="Bills G."/>
            <person name="Bluhm B."/>
            <person name="Cannon C."/>
            <person name="Castanera R."/>
            <person name="Culley D."/>
            <person name="Daum C."/>
            <person name="Ezra D."/>
            <person name="Gonzalez J."/>
            <person name="Henrissat B."/>
            <person name="Kuo A."/>
            <person name="Liang C."/>
            <person name="Lipzen A."/>
            <person name="Lutzoni F."/>
            <person name="Magnuson J."/>
            <person name="Mondo S."/>
            <person name="Nolan M."/>
            <person name="Ohm R."/>
            <person name="Pangilinan J."/>
            <person name="Park H.-J."/>
            <person name="Ramirez L."/>
            <person name="Alfaro M."/>
            <person name="Sun H."/>
            <person name="Tritt A."/>
            <person name="Yoshinaga Y."/>
            <person name="Zwiers L.-H."/>
            <person name="Turgeon B."/>
            <person name="Goodwin S."/>
            <person name="Spatafora J."/>
            <person name="Crous P."/>
            <person name="Grigoriev I."/>
        </authorList>
    </citation>
    <scope>NUCLEOTIDE SEQUENCE</scope>
    <source>
        <strain evidence="1">CBS 116435</strain>
    </source>
</reference>
<protein>
    <submittedName>
        <fullName evidence="1">Uncharacterized protein</fullName>
    </submittedName>
</protein>
<comment type="caution">
    <text evidence="1">The sequence shown here is derived from an EMBL/GenBank/DDBJ whole genome shotgun (WGS) entry which is preliminary data.</text>
</comment>
<evidence type="ECO:0000313" key="1">
    <source>
        <dbReference type="EMBL" id="KAF2726338.1"/>
    </source>
</evidence>